<keyword evidence="3" id="KW-1185">Reference proteome</keyword>
<protein>
    <submittedName>
        <fullName evidence="2">Uncharacterized protein</fullName>
    </submittedName>
</protein>
<name>A0A8K0MHX7_9ROSA</name>
<evidence type="ECO:0000256" key="1">
    <source>
        <dbReference type="SAM" id="MobiDB-lite"/>
    </source>
</evidence>
<organism evidence="2 3">
    <name type="scientific">Rhamnella rubrinervis</name>
    <dbReference type="NCBI Taxonomy" id="2594499"/>
    <lineage>
        <taxon>Eukaryota</taxon>
        <taxon>Viridiplantae</taxon>
        <taxon>Streptophyta</taxon>
        <taxon>Embryophyta</taxon>
        <taxon>Tracheophyta</taxon>
        <taxon>Spermatophyta</taxon>
        <taxon>Magnoliopsida</taxon>
        <taxon>eudicotyledons</taxon>
        <taxon>Gunneridae</taxon>
        <taxon>Pentapetalae</taxon>
        <taxon>rosids</taxon>
        <taxon>fabids</taxon>
        <taxon>Rosales</taxon>
        <taxon>Rhamnaceae</taxon>
        <taxon>rhamnoid group</taxon>
        <taxon>Rhamneae</taxon>
        <taxon>Rhamnella</taxon>
    </lineage>
</organism>
<feature type="compositionally biased region" description="Polar residues" evidence="1">
    <location>
        <begin position="50"/>
        <end position="60"/>
    </location>
</feature>
<comment type="caution">
    <text evidence="2">The sequence shown here is derived from an EMBL/GenBank/DDBJ whole genome shotgun (WGS) entry which is preliminary data.</text>
</comment>
<gene>
    <name evidence="2" type="ORF">FNV43_RR11512</name>
</gene>
<accession>A0A8K0MHX7</accession>
<dbReference type="Proteomes" id="UP000796880">
    <property type="component" value="Unassembled WGS sequence"/>
</dbReference>
<dbReference type="PANTHER" id="PTHR33872">
    <property type="entry name" value="DNA POLYMERASE EPSILON CATALYTIC SUBUNIT A"/>
    <property type="match status" value="1"/>
</dbReference>
<dbReference type="OrthoDB" id="1858881at2759"/>
<evidence type="ECO:0000313" key="2">
    <source>
        <dbReference type="EMBL" id="KAF3446333.1"/>
    </source>
</evidence>
<feature type="region of interest" description="Disordered" evidence="1">
    <location>
        <begin position="40"/>
        <end position="90"/>
    </location>
</feature>
<dbReference type="EMBL" id="VOIH02000005">
    <property type="protein sequence ID" value="KAF3446333.1"/>
    <property type="molecule type" value="Genomic_DNA"/>
</dbReference>
<evidence type="ECO:0000313" key="3">
    <source>
        <dbReference type="Proteomes" id="UP000796880"/>
    </source>
</evidence>
<reference evidence="2" key="1">
    <citation type="submission" date="2020-03" db="EMBL/GenBank/DDBJ databases">
        <title>A high-quality chromosome-level genome assembly of a woody plant with both climbing and erect habits, Rhamnella rubrinervis.</title>
        <authorList>
            <person name="Lu Z."/>
            <person name="Yang Y."/>
            <person name="Zhu X."/>
            <person name="Sun Y."/>
        </authorList>
    </citation>
    <scope>NUCLEOTIDE SEQUENCE</scope>
    <source>
        <strain evidence="2">BYM</strain>
        <tissue evidence="2">Leaf</tissue>
    </source>
</reference>
<proteinExistence type="predicted"/>
<dbReference type="AlphaFoldDB" id="A0A8K0MHX7"/>
<sequence>MGSLMAGWNSPVLDSKTAAYKRNRSFTKEEIEAYWRSKQKTEEEHLKDISTPSDTTNQQEAAGKVLETGRRYERSSSTTLPNRKEDVDDETSIDKLINKNGWWTRSNWAFLNEPPVNESASNTYAPQFHVARMASSKG</sequence>
<dbReference type="PANTHER" id="PTHR33872:SF2">
    <property type="entry name" value="DNA POLYMERASE EPSILON CATALYTIC SUBUNIT A"/>
    <property type="match status" value="1"/>
</dbReference>